<dbReference type="InterPro" id="IPR043129">
    <property type="entry name" value="ATPase_NBD"/>
</dbReference>
<evidence type="ECO:0000256" key="3">
    <source>
        <dbReference type="ARBA" id="ARBA00022777"/>
    </source>
</evidence>
<reference evidence="6 7" key="1">
    <citation type="submission" date="2018-12" db="EMBL/GenBank/DDBJ databases">
        <title>Dyella dinghuensis sp. nov. DHOA06 and Dyella choica sp. nov. 4M-K27, isolated from forest soil.</title>
        <authorList>
            <person name="Qiu L.-H."/>
            <person name="Gao Z.-H."/>
        </authorList>
    </citation>
    <scope>NUCLEOTIDE SEQUENCE [LARGE SCALE GENOMIC DNA]</scope>
    <source>
        <strain evidence="6 7">4M-K27</strain>
    </source>
</reference>
<dbReference type="EMBL" id="RYYV01000014">
    <property type="protein sequence ID" value="RUL72750.1"/>
    <property type="molecule type" value="Genomic_DNA"/>
</dbReference>
<dbReference type="Gene3D" id="3.40.367.20">
    <property type="match status" value="1"/>
</dbReference>
<keyword evidence="1" id="KW-0808">Transferase</keyword>
<accession>A0A3S0RYK5</accession>
<dbReference type="SUPFAM" id="SSF53067">
    <property type="entry name" value="Actin-like ATPase domain"/>
    <property type="match status" value="1"/>
</dbReference>
<dbReference type="OrthoDB" id="9800595at2"/>
<name>A0A3S0RYK5_9GAMM</name>
<keyword evidence="3" id="KW-0418">Kinase</keyword>
<comment type="similarity">
    <text evidence="5">Belongs to the bacterial glucokinase family.</text>
</comment>
<dbReference type="GO" id="GO:0005829">
    <property type="term" value="C:cytosol"/>
    <property type="evidence" value="ECO:0007669"/>
    <property type="project" value="TreeGrafter"/>
</dbReference>
<dbReference type="Pfam" id="PF02685">
    <property type="entry name" value="Glucokinase"/>
    <property type="match status" value="1"/>
</dbReference>
<keyword evidence="4" id="KW-0067">ATP-binding</keyword>
<dbReference type="GO" id="GO:0005524">
    <property type="term" value="F:ATP binding"/>
    <property type="evidence" value="ECO:0007669"/>
    <property type="project" value="UniProtKB-KW"/>
</dbReference>
<dbReference type="AlphaFoldDB" id="A0A3S0RYK5"/>
<dbReference type="Proteomes" id="UP000274358">
    <property type="component" value="Unassembled WGS sequence"/>
</dbReference>
<dbReference type="CDD" id="cd24008">
    <property type="entry name" value="ASKHA_NBD_GLK"/>
    <property type="match status" value="1"/>
</dbReference>
<dbReference type="GO" id="GO:0006096">
    <property type="term" value="P:glycolytic process"/>
    <property type="evidence" value="ECO:0007669"/>
    <property type="project" value="InterPro"/>
</dbReference>
<evidence type="ECO:0000313" key="7">
    <source>
        <dbReference type="Proteomes" id="UP000274358"/>
    </source>
</evidence>
<sequence>MAAVAAFSALPAVRPAAMRHPTSVNSCDDSFLAADISGTHARLALMTRAAGQPPKLAAYRTYPCADHPHLEDIVRSFCVELDVQPRQLVLACAGYVHAGSVISKNLVWPVLLQQLKERLQLDGVWFLNDLEALAYAVGVGAAEDAVVLKATMAREAHAGPVIVIGPGTGLGAAVWLPGRPSRVIATEAGHTQLSARIGMEQQILAQLALPDAHVPHDWVLSGPGLHRIYTALCAIHDRYPSLHEPSAVVAAALAGGDAIAHEALTLFCGWLGSFAADLCLLYSATGGIYLAGGFLFQAIDFLRASPLLERFLDKGVMRPFLQNVPIRVMEHSHLGVMGAAGWHVDRHFSARTGDEHNTTS</sequence>
<dbReference type="Gene3D" id="3.30.420.40">
    <property type="match status" value="1"/>
</dbReference>
<dbReference type="PANTHER" id="PTHR47690">
    <property type="entry name" value="GLUCOKINASE"/>
    <property type="match status" value="1"/>
</dbReference>
<dbReference type="GO" id="GO:0004340">
    <property type="term" value="F:glucokinase activity"/>
    <property type="evidence" value="ECO:0007669"/>
    <property type="project" value="InterPro"/>
</dbReference>
<protein>
    <submittedName>
        <fullName evidence="6">ROK family protein</fullName>
    </submittedName>
</protein>
<proteinExistence type="inferred from homology"/>
<gene>
    <name evidence="6" type="ORF">EKH80_17090</name>
</gene>
<dbReference type="GO" id="GO:0005536">
    <property type="term" value="F:D-glucose binding"/>
    <property type="evidence" value="ECO:0007669"/>
    <property type="project" value="InterPro"/>
</dbReference>
<evidence type="ECO:0000256" key="1">
    <source>
        <dbReference type="ARBA" id="ARBA00022679"/>
    </source>
</evidence>
<dbReference type="PANTHER" id="PTHR47690:SF1">
    <property type="entry name" value="GLUCOKINASE"/>
    <property type="match status" value="1"/>
</dbReference>
<dbReference type="RefSeq" id="WP_126685997.1">
    <property type="nucleotide sequence ID" value="NZ_RYYV01000014.1"/>
</dbReference>
<organism evidence="6 7">
    <name type="scientific">Dyella choica</name>
    <dbReference type="NCBI Taxonomy" id="1927959"/>
    <lineage>
        <taxon>Bacteria</taxon>
        <taxon>Pseudomonadati</taxon>
        <taxon>Pseudomonadota</taxon>
        <taxon>Gammaproteobacteria</taxon>
        <taxon>Lysobacterales</taxon>
        <taxon>Rhodanobacteraceae</taxon>
        <taxon>Dyella</taxon>
    </lineage>
</organism>
<keyword evidence="2" id="KW-0547">Nucleotide-binding</keyword>
<dbReference type="NCBIfam" id="NF009073">
    <property type="entry name" value="PRK12408.1"/>
    <property type="match status" value="1"/>
</dbReference>
<keyword evidence="7" id="KW-1185">Reference proteome</keyword>
<evidence type="ECO:0000256" key="2">
    <source>
        <dbReference type="ARBA" id="ARBA00022741"/>
    </source>
</evidence>
<evidence type="ECO:0000256" key="5">
    <source>
        <dbReference type="RuleBase" id="RU004046"/>
    </source>
</evidence>
<dbReference type="InterPro" id="IPR050201">
    <property type="entry name" value="Bacterial_glucokinase"/>
</dbReference>
<evidence type="ECO:0000256" key="4">
    <source>
        <dbReference type="ARBA" id="ARBA00022840"/>
    </source>
</evidence>
<evidence type="ECO:0000313" key="6">
    <source>
        <dbReference type="EMBL" id="RUL72750.1"/>
    </source>
</evidence>
<comment type="caution">
    <text evidence="6">The sequence shown here is derived from an EMBL/GenBank/DDBJ whole genome shotgun (WGS) entry which is preliminary data.</text>
</comment>
<dbReference type="InterPro" id="IPR003836">
    <property type="entry name" value="Glucokinase"/>
</dbReference>